<accession>A0A165KX75</accession>
<feature type="binding site" evidence="6">
    <location>
        <position position="73"/>
    </location>
    <ligand>
        <name>Mg(2+)</name>
        <dbReference type="ChEBI" id="CHEBI:18420"/>
        <label>1</label>
    </ligand>
</feature>
<feature type="binding site" evidence="6">
    <location>
        <position position="216"/>
    </location>
    <ligand>
        <name>Mg(2+)</name>
        <dbReference type="ChEBI" id="CHEBI:18420"/>
        <label>1</label>
    </ligand>
</feature>
<comment type="cofactor">
    <cofactor evidence="6 8">
        <name>Mg(2+)</name>
        <dbReference type="ChEBI" id="CHEBI:18420"/>
    </cofactor>
    <cofactor evidence="6 8">
        <name>Mn(2+)</name>
        <dbReference type="ChEBI" id="CHEBI:29035"/>
    </cofactor>
    <text evidence="6 8">Probably binds two magnesium or manganese ions per subunit.</text>
</comment>
<evidence type="ECO:0000256" key="7">
    <source>
        <dbReference type="PIRSR" id="PIRSR604808-3"/>
    </source>
</evidence>
<evidence type="ECO:0000313" key="11">
    <source>
        <dbReference type="EMBL" id="KZV97031.1"/>
    </source>
</evidence>
<feature type="active site" description="Proton acceptor" evidence="5">
    <location>
        <position position="316"/>
    </location>
</feature>
<evidence type="ECO:0000259" key="10">
    <source>
        <dbReference type="Pfam" id="PF03372"/>
    </source>
</evidence>
<dbReference type="GO" id="GO:0046872">
    <property type="term" value="F:metal ion binding"/>
    <property type="evidence" value="ECO:0007669"/>
    <property type="project" value="UniProtKB-KW"/>
</dbReference>
<dbReference type="GO" id="GO:0005634">
    <property type="term" value="C:nucleus"/>
    <property type="evidence" value="ECO:0007669"/>
    <property type="project" value="TreeGrafter"/>
</dbReference>
<evidence type="ECO:0000256" key="4">
    <source>
        <dbReference type="ARBA" id="ARBA00022842"/>
    </source>
</evidence>
<evidence type="ECO:0000256" key="6">
    <source>
        <dbReference type="PIRSR" id="PIRSR604808-2"/>
    </source>
</evidence>
<dbReference type="GO" id="GO:0003906">
    <property type="term" value="F:DNA-(apurinic or apyrimidinic site) endonuclease activity"/>
    <property type="evidence" value="ECO:0007669"/>
    <property type="project" value="TreeGrafter"/>
</dbReference>
<feature type="binding site" evidence="6">
    <location>
        <position position="101"/>
    </location>
    <ligand>
        <name>Mg(2+)</name>
        <dbReference type="ChEBI" id="CHEBI:18420"/>
        <label>1</label>
    </ligand>
</feature>
<dbReference type="InterPro" id="IPR005135">
    <property type="entry name" value="Endo/exonuclease/phosphatase"/>
</dbReference>
<protein>
    <recommendedName>
        <fullName evidence="10">Endonuclease/exonuclease/phosphatase domain-containing protein</fullName>
    </recommendedName>
</protein>
<dbReference type="Gene3D" id="3.60.10.10">
    <property type="entry name" value="Endonuclease/exonuclease/phosphatase"/>
    <property type="match status" value="1"/>
</dbReference>
<name>A0A165KX75_EXIGL</name>
<dbReference type="NCBIfam" id="TIGR00195">
    <property type="entry name" value="exoDNase_III"/>
    <property type="match status" value="1"/>
</dbReference>
<evidence type="ECO:0000313" key="12">
    <source>
        <dbReference type="Proteomes" id="UP000077266"/>
    </source>
</evidence>
<reference evidence="11 12" key="1">
    <citation type="journal article" date="2016" name="Mol. Biol. Evol.">
        <title>Comparative Genomics of Early-Diverging Mushroom-Forming Fungi Provides Insights into the Origins of Lignocellulose Decay Capabilities.</title>
        <authorList>
            <person name="Nagy L.G."/>
            <person name="Riley R."/>
            <person name="Tritt A."/>
            <person name="Adam C."/>
            <person name="Daum C."/>
            <person name="Floudas D."/>
            <person name="Sun H."/>
            <person name="Yadav J.S."/>
            <person name="Pangilinan J."/>
            <person name="Larsson K.H."/>
            <person name="Matsuura K."/>
            <person name="Barry K."/>
            <person name="Labutti K."/>
            <person name="Kuo R."/>
            <person name="Ohm R.A."/>
            <person name="Bhattacharya S.S."/>
            <person name="Shirouzu T."/>
            <person name="Yoshinaga Y."/>
            <person name="Martin F.M."/>
            <person name="Grigoriev I.V."/>
            <person name="Hibbett D.S."/>
        </authorList>
    </citation>
    <scope>NUCLEOTIDE SEQUENCE [LARGE SCALE GENOMIC DNA]</scope>
    <source>
        <strain evidence="11 12">HHB12029</strain>
    </source>
</reference>
<feature type="site" description="Transition state stabilizer" evidence="7">
    <location>
        <position position="218"/>
    </location>
</feature>
<sequence>MPPKRPNDAVLESVDAPKAKKARTDAANAAPKASTTKGTDARAANGQPMNKLLPMNFSIPKKDPATTRIAAWNVAGMKACLSKGFKIYTPKEDADIWVLTETKMNAPSLEPALTKNYPYRYWSISTKPGYAGTCILSKVKPLHVSRSLPSHLHSDPDSTKGRIITLEFDNYYLVGTYVVNAGEKLKSMEAKKEWMKAFHLYLAELDAKKPVVWAGDVNCAPTAKDLAKGNDKWNKRPGYTEVECTAFKKLLAEVKLVDVWRDMNPNLEHYTFWDYRTFGRTKGDGWRLDMFVLSERIRDWVKSCEIRDDIYGASDHCPIVMDICIPVPDSTA</sequence>
<feature type="active site" description="Proton donor/acceptor" evidence="5">
    <location>
        <position position="216"/>
    </location>
</feature>
<feature type="domain" description="Endonuclease/exonuclease/phosphatase" evidence="10">
    <location>
        <begin position="71"/>
        <end position="316"/>
    </location>
</feature>
<keyword evidence="4 6" id="KW-0460">Magnesium</keyword>
<dbReference type="InterPro" id="IPR004808">
    <property type="entry name" value="AP_endonuc_1"/>
</dbReference>
<dbReference type="GO" id="GO:0008311">
    <property type="term" value="F:double-stranded DNA 3'-5' DNA exonuclease activity"/>
    <property type="evidence" value="ECO:0007669"/>
    <property type="project" value="TreeGrafter"/>
</dbReference>
<dbReference type="SUPFAM" id="SSF56219">
    <property type="entry name" value="DNase I-like"/>
    <property type="match status" value="1"/>
</dbReference>
<organism evidence="11 12">
    <name type="scientific">Exidia glandulosa HHB12029</name>
    <dbReference type="NCBI Taxonomy" id="1314781"/>
    <lineage>
        <taxon>Eukaryota</taxon>
        <taxon>Fungi</taxon>
        <taxon>Dikarya</taxon>
        <taxon>Basidiomycota</taxon>
        <taxon>Agaricomycotina</taxon>
        <taxon>Agaricomycetes</taxon>
        <taxon>Auriculariales</taxon>
        <taxon>Exidiaceae</taxon>
        <taxon>Exidia</taxon>
    </lineage>
</organism>
<keyword evidence="12" id="KW-1185">Reference proteome</keyword>
<dbReference type="OrthoDB" id="498125at2759"/>
<feature type="binding site" evidence="6">
    <location>
        <position position="315"/>
    </location>
    <ligand>
        <name>Mg(2+)</name>
        <dbReference type="ChEBI" id="CHEBI:18420"/>
        <label>1</label>
    </ligand>
</feature>
<evidence type="ECO:0000256" key="5">
    <source>
        <dbReference type="PIRSR" id="PIRSR604808-1"/>
    </source>
</evidence>
<keyword evidence="8" id="KW-0234">DNA repair</keyword>
<gene>
    <name evidence="11" type="ORF">EXIGLDRAFT_731846</name>
</gene>
<evidence type="ECO:0000256" key="9">
    <source>
        <dbReference type="SAM" id="MobiDB-lite"/>
    </source>
</evidence>
<evidence type="ECO:0000256" key="8">
    <source>
        <dbReference type="RuleBase" id="RU362131"/>
    </source>
</evidence>
<keyword evidence="2 6" id="KW-0479">Metal-binding</keyword>
<keyword evidence="6" id="KW-0464">Manganese</keyword>
<feature type="binding site" evidence="6">
    <location>
        <position position="316"/>
    </location>
    <ligand>
        <name>Mg(2+)</name>
        <dbReference type="ChEBI" id="CHEBI:18420"/>
        <label>1</label>
    </ligand>
</feature>
<dbReference type="GO" id="GO:0008081">
    <property type="term" value="F:phosphoric diester hydrolase activity"/>
    <property type="evidence" value="ECO:0007669"/>
    <property type="project" value="TreeGrafter"/>
</dbReference>
<feature type="binding site" evidence="6">
    <location>
        <position position="218"/>
    </location>
    <ligand>
        <name>Mg(2+)</name>
        <dbReference type="ChEBI" id="CHEBI:18420"/>
        <label>1</label>
    </ligand>
</feature>
<dbReference type="PANTHER" id="PTHR22748">
    <property type="entry name" value="AP ENDONUCLEASE"/>
    <property type="match status" value="1"/>
</dbReference>
<feature type="site" description="Interaction with DNA substrate" evidence="7">
    <location>
        <position position="316"/>
    </location>
</feature>
<feature type="region of interest" description="Disordered" evidence="9">
    <location>
        <begin position="1"/>
        <end position="49"/>
    </location>
</feature>
<dbReference type="PROSITE" id="PS51435">
    <property type="entry name" value="AP_NUCLEASE_F1_4"/>
    <property type="match status" value="1"/>
</dbReference>
<dbReference type="PANTHER" id="PTHR22748:SF6">
    <property type="entry name" value="DNA-(APURINIC OR APYRIMIDINIC SITE) ENDONUCLEASE"/>
    <property type="match status" value="1"/>
</dbReference>
<dbReference type="InterPro" id="IPR036691">
    <property type="entry name" value="Endo/exonu/phosph_ase_sf"/>
</dbReference>
<dbReference type="EMBL" id="KV425935">
    <property type="protein sequence ID" value="KZV97031.1"/>
    <property type="molecule type" value="Genomic_DNA"/>
</dbReference>
<dbReference type="Proteomes" id="UP000077266">
    <property type="component" value="Unassembled WGS sequence"/>
</dbReference>
<dbReference type="GO" id="GO:0006284">
    <property type="term" value="P:base-excision repair"/>
    <property type="evidence" value="ECO:0007669"/>
    <property type="project" value="TreeGrafter"/>
</dbReference>
<evidence type="ECO:0000256" key="3">
    <source>
        <dbReference type="ARBA" id="ARBA00022801"/>
    </source>
</evidence>
<dbReference type="CDD" id="cd09087">
    <property type="entry name" value="Ape1-like_AP-endo"/>
    <property type="match status" value="1"/>
</dbReference>
<feature type="site" description="Important for catalytic activity" evidence="7">
    <location>
        <position position="289"/>
    </location>
</feature>
<feature type="compositionally biased region" description="Basic and acidic residues" evidence="9">
    <location>
        <begin position="15"/>
        <end position="24"/>
    </location>
</feature>
<dbReference type="STRING" id="1314781.A0A165KX75"/>
<comment type="similarity">
    <text evidence="1 8">Belongs to the DNA repair enzymes AP/ExoA family.</text>
</comment>
<dbReference type="NCBIfam" id="TIGR00633">
    <property type="entry name" value="xth"/>
    <property type="match status" value="1"/>
</dbReference>
<evidence type="ECO:0000256" key="1">
    <source>
        <dbReference type="ARBA" id="ARBA00007092"/>
    </source>
</evidence>
<keyword evidence="8" id="KW-0227">DNA damage</keyword>
<dbReference type="AlphaFoldDB" id="A0A165KX75"/>
<feature type="active site" evidence="5">
    <location>
        <position position="177"/>
    </location>
</feature>
<keyword evidence="3" id="KW-0378">Hydrolase</keyword>
<proteinExistence type="inferred from homology"/>
<evidence type="ECO:0000256" key="2">
    <source>
        <dbReference type="ARBA" id="ARBA00022723"/>
    </source>
</evidence>
<dbReference type="Pfam" id="PF03372">
    <property type="entry name" value="Exo_endo_phos"/>
    <property type="match status" value="1"/>
</dbReference>
<dbReference type="InParanoid" id="A0A165KX75"/>